<gene>
    <name evidence="1" type="ORF">FIV42_27865</name>
</gene>
<protein>
    <submittedName>
        <fullName evidence="1">Uncharacterized protein</fullName>
    </submittedName>
</protein>
<evidence type="ECO:0000313" key="1">
    <source>
        <dbReference type="EMBL" id="QDG54423.1"/>
    </source>
</evidence>
<accession>A0A5B8YCX4</accession>
<dbReference type="EMBL" id="CP041186">
    <property type="protein sequence ID" value="QDG54423.1"/>
    <property type="molecule type" value="Genomic_DNA"/>
</dbReference>
<evidence type="ECO:0000313" key="2">
    <source>
        <dbReference type="Proteomes" id="UP000315995"/>
    </source>
</evidence>
<accession>A0A4Y6Q1J3</accession>
<organism evidence="1 2">
    <name type="scientific">Persicimonas caeni</name>
    <dbReference type="NCBI Taxonomy" id="2292766"/>
    <lineage>
        <taxon>Bacteria</taxon>
        <taxon>Deltaproteobacteria</taxon>
        <taxon>Bradymonadales</taxon>
        <taxon>Bradymonadaceae</taxon>
        <taxon>Persicimonas</taxon>
    </lineage>
</organism>
<reference evidence="1 2" key="1">
    <citation type="submission" date="2019-06" db="EMBL/GenBank/DDBJ databases">
        <title>Persicimonas caeni gen. nov., sp. nov., a predatory bacterium isolated from solar saltern.</title>
        <authorList>
            <person name="Wang S."/>
        </authorList>
    </citation>
    <scope>NUCLEOTIDE SEQUENCE [LARGE SCALE GENOMIC DNA]</scope>
    <source>
        <strain evidence="1 2">YN101</strain>
    </source>
</reference>
<dbReference type="AlphaFoldDB" id="A0A4Y6Q1J3"/>
<keyword evidence="2" id="KW-1185">Reference proteome</keyword>
<name>A0A4Y6Q1J3_PERCE</name>
<dbReference type="Proteomes" id="UP000315995">
    <property type="component" value="Chromosome"/>
</dbReference>
<dbReference type="RefSeq" id="WP_141200867.1">
    <property type="nucleotide sequence ID" value="NZ_CP041186.1"/>
</dbReference>
<sequence>MTRPDADASLSRPDDWLRERNREAAGTLFQIRHPVEPVRMRLRRLETPVTQFAHESWALLWLDSAFDIVDSDAPERATADGREGVSVRVRFSDADETIAHELFVANAAGETYVLEAWGHPEAMARTEEARRFILQSVDFPANEQEKPSEATTEQTEIEGNGWRLVLPGVDGSVVNSKWLVEHRDEQTSVVALPSHLIEGELRSESLDYPIDAVKYAETALGAKVEAQGDRHDVIVRQNAKANARTPMYTIYRFITRGERGVQIAVSTPQALYEKNPKVVDALVDSLELKATAADAEQRDDTSEK</sequence>
<proteinExistence type="predicted"/>